<evidence type="ECO:0000256" key="2">
    <source>
        <dbReference type="ARBA" id="ARBA00007299"/>
    </source>
</evidence>
<comment type="similarity">
    <text evidence="2 6">Belongs to the DNA polymerase alpha subunit B family.</text>
</comment>
<keyword evidence="5 6" id="KW-0539">Nucleus</keyword>
<dbReference type="STRING" id="857342.A0A2T3AWW3"/>
<dbReference type="PANTHER" id="PTHR23061:SF12">
    <property type="entry name" value="DNA POLYMERASE ALPHA SUBUNIT B"/>
    <property type="match status" value="1"/>
</dbReference>
<sequence>MAESTDLELKELFSSANPNLEPDVLAELNSIMRLHSIDPQELWYKWESYSMKMGSDDMKLNIDTVRALKQSVQDGLERENRNKVQVLNSNKRGGATPRNVTNSGDVFGILDGLVPNTPRVGSANKLNSTSKRRNLETPSMSRVKAEPTSSPPDFKTPRDKISGQVQTSFNDRTNAGQEVEVLNQHLAVPEPPIAPYAEPRIKLVANSDIKKLSYKPLAMKSSEASEILDDRIDEFMGLVQEHLNLEDSAFGSAANQSTNEIVAIGRIASDSVEGKLNASSLVLETSRRMGGGLRVPLKVDSLPGFQFFPGQIVALRGINASGQDFTVSEVLEVPLLKSAASTPSGLEAHIQRLRGDPDAMDSDTPPAPLNILLGSGPYTADDNLDFEPLHALCSQAADTYADALILAGPFIDIDHPLIASGDFDLPEEAMAEPDTITMSTVFKYLISPALNQLVASNPHITIILVPSVKDAVSKHVSWPQEPFPRKDLGLPKTAKIIGNPMTLSLNEVSIGISSLDIFTQLRNEEVIGGKLKDSSLLARLPKYLIEQRNFFPLFPPSDRESLPKTGTAEGKPAGAMLDVSYLKLGEMVNVRPDLMIIPSALPPFAKVVESVLVINPGFLSKRRGAGTYARLTIHPASMTDEERHSKTMIGHKLFERARVDILRI</sequence>
<organism evidence="10 11">
    <name type="scientific">Amorphotheca resinae ATCC 22711</name>
    <dbReference type="NCBI Taxonomy" id="857342"/>
    <lineage>
        <taxon>Eukaryota</taxon>
        <taxon>Fungi</taxon>
        <taxon>Dikarya</taxon>
        <taxon>Ascomycota</taxon>
        <taxon>Pezizomycotina</taxon>
        <taxon>Leotiomycetes</taxon>
        <taxon>Helotiales</taxon>
        <taxon>Amorphothecaceae</taxon>
        <taxon>Amorphotheca</taxon>
    </lineage>
</organism>
<evidence type="ECO:0000256" key="6">
    <source>
        <dbReference type="PIRNR" id="PIRNR018300"/>
    </source>
</evidence>
<dbReference type="RefSeq" id="XP_024719149.1">
    <property type="nucleotide sequence ID" value="XM_024860999.1"/>
</dbReference>
<dbReference type="Gene3D" id="3.60.21.60">
    <property type="match status" value="2"/>
</dbReference>
<keyword evidence="11" id="KW-1185">Reference proteome</keyword>
<dbReference type="OrthoDB" id="336885at2759"/>
<feature type="region of interest" description="Disordered" evidence="7">
    <location>
        <begin position="118"/>
        <end position="160"/>
    </location>
</feature>
<dbReference type="InterPro" id="IPR054300">
    <property type="entry name" value="OB_DPOA2"/>
</dbReference>
<comment type="subcellular location">
    <subcellularLocation>
        <location evidence="1 6">Nucleus</location>
    </subcellularLocation>
</comment>
<proteinExistence type="inferred from homology"/>
<dbReference type="InParanoid" id="A0A2T3AWW3"/>
<dbReference type="PIRSF" id="PIRSF018300">
    <property type="entry name" value="DNA_pol_alph_2"/>
    <property type="match status" value="1"/>
</dbReference>
<dbReference type="InterPro" id="IPR007185">
    <property type="entry name" value="DNA_pol_a/d/e_bsu"/>
</dbReference>
<dbReference type="GO" id="GO:0006270">
    <property type="term" value="P:DNA replication initiation"/>
    <property type="evidence" value="ECO:0007669"/>
    <property type="project" value="TreeGrafter"/>
</dbReference>
<evidence type="ECO:0000256" key="4">
    <source>
        <dbReference type="ARBA" id="ARBA00022705"/>
    </source>
</evidence>
<dbReference type="FunFam" id="3.60.21.60:FF:000005">
    <property type="entry name" value="DNA polymerase alpha subunit B"/>
    <property type="match status" value="1"/>
</dbReference>
<dbReference type="GO" id="GO:0005658">
    <property type="term" value="C:alpha DNA polymerase:primase complex"/>
    <property type="evidence" value="ECO:0007669"/>
    <property type="project" value="TreeGrafter"/>
</dbReference>
<comment type="function">
    <text evidence="6">Accessory subunit of the DNA polymerase alpha complex (also known as the alpha DNA polymerase-primase complex) which plays an essential role in the initiation of DNA synthesis.</text>
</comment>
<dbReference type="Pfam" id="PF22062">
    <property type="entry name" value="OB_DPOA2"/>
    <property type="match status" value="1"/>
</dbReference>
<evidence type="ECO:0000259" key="8">
    <source>
        <dbReference type="Pfam" id="PF04042"/>
    </source>
</evidence>
<name>A0A2T3AWW3_AMORE</name>
<dbReference type="Proteomes" id="UP000241818">
    <property type="component" value="Unassembled WGS sequence"/>
</dbReference>
<evidence type="ECO:0000256" key="7">
    <source>
        <dbReference type="SAM" id="MobiDB-lite"/>
    </source>
</evidence>
<keyword evidence="4 6" id="KW-0235">DNA replication</keyword>
<feature type="domain" description="DNA polymerase alpha/delta/epsilon subunit B" evidence="8">
    <location>
        <begin position="371"/>
        <end position="606"/>
    </location>
</feature>
<evidence type="ECO:0000313" key="11">
    <source>
        <dbReference type="Proteomes" id="UP000241818"/>
    </source>
</evidence>
<dbReference type="EMBL" id="KZ679014">
    <property type="protein sequence ID" value="PSS13158.1"/>
    <property type="molecule type" value="Genomic_DNA"/>
</dbReference>
<protein>
    <recommendedName>
        <fullName evidence="3 6">DNA polymerase alpha subunit B</fullName>
    </recommendedName>
</protein>
<evidence type="ECO:0000256" key="3">
    <source>
        <dbReference type="ARBA" id="ARBA00018596"/>
    </source>
</evidence>
<dbReference type="AlphaFoldDB" id="A0A2T3AWW3"/>
<accession>A0A2T3AWW3</accession>
<evidence type="ECO:0000256" key="1">
    <source>
        <dbReference type="ARBA" id="ARBA00004123"/>
    </source>
</evidence>
<dbReference type="FunCoup" id="A0A2T3AWW3">
    <property type="interactions" value="411"/>
</dbReference>
<evidence type="ECO:0000256" key="5">
    <source>
        <dbReference type="ARBA" id="ARBA00023242"/>
    </source>
</evidence>
<dbReference type="PANTHER" id="PTHR23061">
    <property type="entry name" value="DNA POLYMERASE 2 ALPHA 70 KDA SUBUNIT"/>
    <property type="match status" value="1"/>
</dbReference>
<reference evidence="10 11" key="1">
    <citation type="journal article" date="2018" name="New Phytol.">
        <title>Comparative genomics and transcriptomics depict ericoid mycorrhizal fungi as versatile saprotrophs and plant mutualists.</title>
        <authorList>
            <person name="Martino E."/>
            <person name="Morin E."/>
            <person name="Grelet G.A."/>
            <person name="Kuo A."/>
            <person name="Kohler A."/>
            <person name="Daghino S."/>
            <person name="Barry K.W."/>
            <person name="Cichocki N."/>
            <person name="Clum A."/>
            <person name="Dockter R.B."/>
            <person name="Hainaut M."/>
            <person name="Kuo R.C."/>
            <person name="LaButti K."/>
            <person name="Lindahl B.D."/>
            <person name="Lindquist E.A."/>
            <person name="Lipzen A."/>
            <person name="Khouja H.R."/>
            <person name="Magnuson J."/>
            <person name="Murat C."/>
            <person name="Ohm R.A."/>
            <person name="Singer S.W."/>
            <person name="Spatafora J.W."/>
            <person name="Wang M."/>
            <person name="Veneault-Fourrey C."/>
            <person name="Henrissat B."/>
            <person name="Grigoriev I.V."/>
            <person name="Martin F.M."/>
            <person name="Perotto S."/>
        </authorList>
    </citation>
    <scope>NUCLEOTIDE SEQUENCE [LARGE SCALE GENOMIC DNA]</scope>
    <source>
        <strain evidence="10 11">ATCC 22711</strain>
    </source>
</reference>
<dbReference type="GeneID" id="36569080"/>
<evidence type="ECO:0000313" key="10">
    <source>
        <dbReference type="EMBL" id="PSS13158.1"/>
    </source>
</evidence>
<dbReference type="InterPro" id="IPR016722">
    <property type="entry name" value="DNA_pol_alpha_bsu"/>
</dbReference>
<gene>
    <name evidence="10" type="ORF">M430DRAFT_105310</name>
</gene>
<evidence type="ECO:0000259" key="9">
    <source>
        <dbReference type="Pfam" id="PF22062"/>
    </source>
</evidence>
<dbReference type="FunFam" id="3.60.21.60:FF:000008">
    <property type="entry name" value="DNA polymerase alpha subunit B"/>
    <property type="match status" value="1"/>
</dbReference>
<dbReference type="GO" id="GO:0003677">
    <property type="term" value="F:DNA binding"/>
    <property type="evidence" value="ECO:0007669"/>
    <property type="project" value="InterPro"/>
</dbReference>
<dbReference type="Pfam" id="PF04042">
    <property type="entry name" value="DNA_pol_E_B"/>
    <property type="match status" value="1"/>
</dbReference>
<feature type="domain" description="DNA polymerase alpha subunit B OB" evidence="9">
    <location>
        <begin position="225"/>
        <end position="332"/>
    </location>
</feature>